<proteinExistence type="predicted"/>
<dbReference type="Gene3D" id="3.20.20.80">
    <property type="entry name" value="Glycosidases"/>
    <property type="match status" value="1"/>
</dbReference>
<name>A0A9Q8QCG3_9HYPO</name>
<dbReference type="GO" id="GO:1901135">
    <property type="term" value="P:carbohydrate derivative metabolic process"/>
    <property type="evidence" value="ECO:0007669"/>
    <property type="project" value="UniProtKB-ARBA"/>
</dbReference>
<organism evidence="5 6">
    <name type="scientific">Purpureocillium takamizusanense</name>
    <dbReference type="NCBI Taxonomy" id="2060973"/>
    <lineage>
        <taxon>Eukaryota</taxon>
        <taxon>Fungi</taxon>
        <taxon>Dikarya</taxon>
        <taxon>Ascomycota</taxon>
        <taxon>Pezizomycotina</taxon>
        <taxon>Sordariomycetes</taxon>
        <taxon>Hypocreomycetidae</taxon>
        <taxon>Hypocreales</taxon>
        <taxon>Ophiocordycipitaceae</taxon>
        <taxon>Purpureocillium</taxon>
    </lineage>
</organism>
<dbReference type="EMBL" id="CP086355">
    <property type="protein sequence ID" value="UNI17085.1"/>
    <property type="molecule type" value="Genomic_DNA"/>
</dbReference>
<feature type="signal peptide" evidence="3">
    <location>
        <begin position="1"/>
        <end position="19"/>
    </location>
</feature>
<sequence length="651" mass="71119">MVHLKSVACLLALLADVQANPVHVRDDKGQQQQTGRKLPQLWPPPQQITATGCGISLNGAVTIVTGNATDAATIDTIKAVVKAAGGRPTVSAHATNHGTQILVGTETDNDVAAAAAKSLTGKSADGLDADGYVLATGKYEHQPTVVLNGVDTRGTFYASQTLRQLVEGRHGVPGVKVRDWPLMAIRGSIEGFYGVPWSHQARLDQYVFYGKHKMNTYIYTPKSDSFLRDDWRKPYGADDLAQLKELITTAEANHVDFTFALSPGLDLCYSSDDDFKTTVTKFDQVRGLGVNSFYIALDDIPLKFHCDSDKAKWQDNGDWHWIADAQAYYLNRVQTEYLEANGLKNLQTVPTNYAGSQPDPYKEEFGTQLNKNISIQWTGEGVFSPNVTVESVVRADSTYVTDKLYFWDNFPVNDGKTNRLFLNPLTGRDPELYKHLLGFTSNPMVQAYASMIALANYGDYTWNGPAYDADKSAAAALLELAGGEGHVHDALVAFVDLNQNWPYRTPTVNAPQLNKDIAAFWAARKGSASDNKGGTKALRNRLAFITTLPDVLPRLAMKGFAADTAPWSTLAMQWATACQHLVAMLDALDDGDKTKATKEFNTAQEWVNKTKAKTVSGLDDNGKVIPNAITPVTGDGAFDTFLANATTIYKQ</sequence>
<gene>
    <name evidence="5" type="ORF">JDV02_003463</name>
</gene>
<evidence type="ECO:0000313" key="5">
    <source>
        <dbReference type="EMBL" id="UNI17085.1"/>
    </source>
</evidence>
<dbReference type="SUPFAM" id="SSF51445">
    <property type="entry name" value="(Trans)glycosidases"/>
    <property type="match status" value="1"/>
</dbReference>
<dbReference type="OrthoDB" id="9975416at2759"/>
<evidence type="ECO:0000256" key="3">
    <source>
        <dbReference type="SAM" id="SignalP"/>
    </source>
</evidence>
<dbReference type="InterPro" id="IPR015882">
    <property type="entry name" value="HEX_bac_N"/>
</dbReference>
<dbReference type="SUPFAM" id="SSF55545">
    <property type="entry name" value="beta-N-acetylhexosaminidase-like domain"/>
    <property type="match status" value="1"/>
</dbReference>
<dbReference type="InterPro" id="IPR017853">
    <property type="entry name" value="GH"/>
</dbReference>
<dbReference type="AlphaFoldDB" id="A0A9Q8QCG3"/>
<dbReference type="PROSITE" id="PS52009">
    <property type="entry name" value="GH84"/>
    <property type="match status" value="1"/>
</dbReference>
<reference evidence="5" key="1">
    <citation type="submission" date="2021-11" db="EMBL/GenBank/DDBJ databases">
        <title>Purpureocillium_takamizusanense_genome.</title>
        <authorList>
            <person name="Nguyen N.-H."/>
        </authorList>
    </citation>
    <scope>NUCLEOTIDE SEQUENCE</scope>
    <source>
        <strain evidence="5">PT3</strain>
    </source>
</reference>
<dbReference type="GeneID" id="72065420"/>
<dbReference type="GO" id="GO:0015929">
    <property type="term" value="F:hexosaminidase activity"/>
    <property type="evidence" value="ECO:0007669"/>
    <property type="project" value="UniProtKB-ARBA"/>
</dbReference>
<evidence type="ECO:0000256" key="2">
    <source>
        <dbReference type="ARBA" id="ARBA00023295"/>
    </source>
</evidence>
<dbReference type="Pfam" id="PF07555">
    <property type="entry name" value="NAGidase"/>
    <property type="match status" value="1"/>
</dbReference>
<dbReference type="InterPro" id="IPR029018">
    <property type="entry name" value="Hex-like_dom2"/>
</dbReference>
<evidence type="ECO:0000256" key="1">
    <source>
        <dbReference type="ARBA" id="ARBA00022801"/>
    </source>
</evidence>
<dbReference type="PANTHER" id="PTHR13170">
    <property type="entry name" value="O-GLCNACASE"/>
    <property type="match status" value="1"/>
</dbReference>
<evidence type="ECO:0000313" key="6">
    <source>
        <dbReference type="Proteomes" id="UP000829364"/>
    </source>
</evidence>
<keyword evidence="1" id="KW-0378">Hydrolase</keyword>
<dbReference type="InterPro" id="IPR011496">
    <property type="entry name" value="O-GlcNAcase_cat"/>
</dbReference>
<keyword evidence="3" id="KW-0732">Signal</keyword>
<dbReference type="Proteomes" id="UP000829364">
    <property type="component" value="Chromosome 2"/>
</dbReference>
<keyword evidence="6" id="KW-1185">Reference proteome</keyword>
<dbReference type="Gene3D" id="3.30.379.10">
    <property type="entry name" value="Chitobiase/beta-hexosaminidase domain 2-like"/>
    <property type="match status" value="1"/>
</dbReference>
<dbReference type="PANTHER" id="PTHR13170:SF16">
    <property type="entry name" value="PROTEIN O-GLCNACASE"/>
    <property type="match status" value="1"/>
</dbReference>
<dbReference type="InterPro" id="IPR051822">
    <property type="entry name" value="Glycosyl_Hydrolase_84"/>
</dbReference>
<protein>
    <recommendedName>
        <fullName evidence="4">GH84 domain-containing protein</fullName>
    </recommendedName>
</protein>
<evidence type="ECO:0000259" key="4">
    <source>
        <dbReference type="PROSITE" id="PS52009"/>
    </source>
</evidence>
<dbReference type="Pfam" id="PF02838">
    <property type="entry name" value="Glyco_hydro_20b"/>
    <property type="match status" value="1"/>
</dbReference>
<accession>A0A9Q8QCG3</accession>
<dbReference type="KEGG" id="ptkz:JDV02_003463"/>
<feature type="chain" id="PRO_5040321999" description="GH84 domain-containing protein" evidence="3">
    <location>
        <begin position="20"/>
        <end position="651"/>
    </location>
</feature>
<feature type="domain" description="GH84" evidence="4">
    <location>
        <begin position="184"/>
        <end position="465"/>
    </location>
</feature>
<dbReference type="RefSeq" id="XP_047840566.1">
    <property type="nucleotide sequence ID" value="XM_047984592.1"/>
</dbReference>
<keyword evidence="2" id="KW-0326">Glycosidase</keyword>